<dbReference type="InterPro" id="IPR002477">
    <property type="entry name" value="Peptidoglycan-bd-like"/>
</dbReference>
<dbReference type="Gene3D" id="1.10.101.10">
    <property type="entry name" value="PGBD-like superfamily/PGBD"/>
    <property type="match status" value="1"/>
</dbReference>
<dbReference type="STRING" id="1217970.SAMN05444002_0830"/>
<evidence type="ECO:0000313" key="4">
    <source>
        <dbReference type="Proteomes" id="UP000184932"/>
    </source>
</evidence>
<dbReference type="Pfam" id="PF13365">
    <property type="entry name" value="Trypsin_2"/>
    <property type="match status" value="1"/>
</dbReference>
<evidence type="ECO:0000259" key="2">
    <source>
        <dbReference type="Pfam" id="PF01471"/>
    </source>
</evidence>
<name>A0A1N6EIQ7_9RHOB</name>
<proteinExistence type="predicted"/>
<dbReference type="SUPFAM" id="SSF50494">
    <property type="entry name" value="Trypsin-like serine proteases"/>
    <property type="match status" value="1"/>
</dbReference>
<dbReference type="AlphaFoldDB" id="A0A1N6EIQ7"/>
<dbReference type="InterPro" id="IPR036366">
    <property type="entry name" value="PGBDSf"/>
</dbReference>
<dbReference type="InterPro" id="IPR009003">
    <property type="entry name" value="Peptidase_S1_PA"/>
</dbReference>
<protein>
    <submittedName>
        <fullName evidence="3">Sporulation related domain-containing protein</fullName>
    </submittedName>
</protein>
<keyword evidence="4" id="KW-1185">Reference proteome</keyword>
<dbReference type="Pfam" id="PF01471">
    <property type="entry name" value="PG_binding_1"/>
    <property type="match status" value="1"/>
</dbReference>
<feature type="domain" description="Peptidoglycan binding-like" evidence="2">
    <location>
        <begin position="177"/>
        <end position="229"/>
    </location>
</feature>
<dbReference type="RefSeq" id="WP_074254964.1">
    <property type="nucleotide sequence ID" value="NZ_FSRL01000001.1"/>
</dbReference>
<dbReference type="Proteomes" id="UP000184932">
    <property type="component" value="Unassembled WGS sequence"/>
</dbReference>
<evidence type="ECO:0000313" key="3">
    <source>
        <dbReference type="EMBL" id="SIN82902.1"/>
    </source>
</evidence>
<reference evidence="4" key="1">
    <citation type="submission" date="2016-11" db="EMBL/GenBank/DDBJ databases">
        <authorList>
            <person name="Varghese N."/>
            <person name="Submissions S."/>
        </authorList>
    </citation>
    <scope>NUCLEOTIDE SEQUENCE [LARGE SCALE GENOMIC DNA]</scope>
    <source>
        <strain evidence="4">DSM 29440</strain>
    </source>
</reference>
<evidence type="ECO:0000256" key="1">
    <source>
        <dbReference type="SAM" id="MobiDB-lite"/>
    </source>
</evidence>
<accession>A0A1N6EIQ7</accession>
<dbReference type="Gene3D" id="2.40.10.120">
    <property type="match status" value="1"/>
</dbReference>
<dbReference type="SUPFAM" id="SSF47090">
    <property type="entry name" value="PGBD-like"/>
    <property type="match status" value="1"/>
</dbReference>
<dbReference type="InterPro" id="IPR036365">
    <property type="entry name" value="PGBD-like_sf"/>
</dbReference>
<feature type="region of interest" description="Disordered" evidence="1">
    <location>
        <begin position="119"/>
        <end position="172"/>
    </location>
</feature>
<sequence length="601" mass="64376">MTIVTKRIIAAIWLMVAVVTGGMATAQSTVWVQIEAQPTLAEAEARARAYAAAFPNIAGFRMRSGWYAIALGPYAPDDADRELAALKRERLVPVDSFIAFPQQFRQQFWPVGADTLNAPPVAPSTAADPAPEVTAEAGSEAEPRPEAMVEATPAPEPALPDETPAQARRSEAQLDRDGRALLQEALKWEGFYQGAIDAAFGPGTRRSMAEYQAARGYEPTGVLTTAQRRELVEGYRAEFSALGLAQLADDRAGIEVIAPLGLVQFDHVEPPFVHYTPSDDRGVRLLLISQSGDQRTLYGLYDILQTLTIVPPEGERSRSERSFVLRGENAEIQSYTYARLDGGAVKGFTLVWKPEDARIMNAVVEQMRESFTPTAAILPDTAGTGAEEQRVDLMAGLEIRTPELSRSGFYIDERGAVLTTTEVLGRCGKVTIDDAYEADIAARNDTLGLALLQPRQPLSPLGHARFAAATPRLKSEVAVAGYSYEDTLSLPTVTFGTLADLRGLNGEEGMQRLELSALPGDAGGPVIDQSGAVMGMLLARPADGSRQLPENVQFAASVPAIAAFLSAAGLSPAASESGSALAPEDITTLAEDMTVLVSCWE</sequence>
<organism evidence="3 4">
    <name type="scientific">Vannielia litorea</name>
    <dbReference type="NCBI Taxonomy" id="1217970"/>
    <lineage>
        <taxon>Bacteria</taxon>
        <taxon>Pseudomonadati</taxon>
        <taxon>Pseudomonadota</taxon>
        <taxon>Alphaproteobacteria</taxon>
        <taxon>Rhodobacterales</taxon>
        <taxon>Paracoccaceae</taxon>
        <taxon>Vannielia</taxon>
    </lineage>
</organism>
<dbReference type="EMBL" id="FSRL01000001">
    <property type="protein sequence ID" value="SIN82902.1"/>
    <property type="molecule type" value="Genomic_DNA"/>
</dbReference>
<gene>
    <name evidence="3" type="ORF">SAMN05444002_0830</name>
</gene>